<dbReference type="AlphaFoldDB" id="R0I6N2"/>
<dbReference type="SUPFAM" id="SSF56176">
    <property type="entry name" value="FAD-binding/transporter-associated domain-like"/>
    <property type="match status" value="1"/>
</dbReference>
<dbReference type="GO" id="GO:0016491">
    <property type="term" value="F:oxidoreductase activity"/>
    <property type="evidence" value="ECO:0007669"/>
    <property type="project" value="UniProtKB-KW"/>
</dbReference>
<dbReference type="OrthoDB" id="2151789at2759"/>
<comment type="similarity">
    <text evidence="1">Belongs to the oxygen-dependent FAD-linked oxidoreductase family.</text>
</comment>
<name>R0I6N2_EXST2</name>
<dbReference type="InterPro" id="IPR050416">
    <property type="entry name" value="FAD-linked_Oxidoreductase"/>
</dbReference>
<keyword evidence="2" id="KW-0285">Flavoprotein</keyword>
<dbReference type="STRING" id="671987.R0I6N2"/>
<dbReference type="eggNOG" id="KOG1231">
    <property type="taxonomic scope" value="Eukaryota"/>
</dbReference>
<proteinExistence type="inferred from homology"/>
<dbReference type="GO" id="GO:0071949">
    <property type="term" value="F:FAD binding"/>
    <property type="evidence" value="ECO:0007669"/>
    <property type="project" value="InterPro"/>
</dbReference>
<keyword evidence="4" id="KW-0560">Oxidoreductase</keyword>
<accession>R0I6N2</accession>
<evidence type="ECO:0000256" key="1">
    <source>
        <dbReference type="ARBA" id="ARBA00005466"/>
    </source>
</evidence>
<dbReference type="InterPro" id="IPR036318">
    <property type="entry name" value="FAD-bd_PCMH-like_sf"/>
</dbReference>
<reference evidence="6 7" key="1">
    <citation type="journal article" date="2012" name="PLoS Pathog.">
        <title>Diverse lifestyles and strategies of plant pathogenesis encoded in the genomes of eighteen Dothideomycetes fungi.</title>
        <authorList>
            <person name="Ohm R.A."/>
            <person name="Feau N."/>
            <person name="Henrissat B."/>
            <person name="Schoch C.L."/>
            <person name="Horwitz B.A."/>
            <person name="Barry K.W."/>
            <person name="Condon B.J."/>
            <person name="Copeland A.C."/>
            <person name="Dhillon B."/>
            <person name="Glaser F."/>
            <person name="Hesse C.N."/>
            <person name="Kosti I."/>
            <person name="LaButti K."/>
            <person name="Lindquist E.A."/>
            <person name="Lucas S."/>
            <person name="Salamov A.A."/>
            <person name="Bradshaw R.E."/>
            <person name="Ciuffetti L."/>
            <person name="Hamelin R.C."/>
            <person name="Kema G.H.J."/>
            <person name="Lawrence C."/>
            <person name="Scott J.A."/>
            <person name="Spatafora J.W."/>
            <person name="Turgeon B.G."/>
            <person name="de Wit P.J.G.M."/>
            <person name="Zhong S."/>
            <person name="Goodwin S.B."/>
            <person name="Grigoriev I.V."/>
        </authorList>
    </citation>
    <scope>NUCLEOTIDE SEQUENCE [LARGE SCALE GENOMIC DNA]</scope>
    <source>
        <strain evidence="7">28A</strain>
    </source>
</reference>
<dbReference type="Pfam" id="PF01565">
    <property type="entry name" value="FAD_binding_4"/>
    <property type="match status" value="1"/>
</dbReference>
<sequence>MKFEFGVAGFAVVVSTVRGAEQWPLSGNIKHQSTVLQHSLIDSCEDACQTLRKQYPSQVSFSNEETYSAELSQFWSLQQSQTLPACFFRPKTSQDVASAILISQKTACRFAVKSGGHVPFAGASNVAGGITIDLAELNEVTVNSDRNTATVGPGNNWGSVYRQLEKEQKTVVGGRIATVGVGGLTLGGGISFFSNIYGLACDNIATYEVVTATGDIITASATSNPDLFWALRGGASNFGVVTSFEMQTYPQEQNLMWIGKVLHPWTERASVIKAFADFGTKDTDANATLLFSFVYLQKQDQYISVSEMDYATSVAQDAHPPVFDAFFQVPNSMQASKETKTIVDVIEAHSASNPNGLRQSYWTATFILSQSLAEEIVEMWKEEIDPIKSHVTGFIPVLTLQVITVRMMEHMEKNGGNALGLAGNNEPLMIAAPSAMWTDSAHDETVLSAYSKWLSRSNARARKLGLDHRYLYMNYASQFQDPIRGYGELNVERLKRVAEMYDPEGTFQKLQPGHFKL</sequence>
<protein>
    <recommendedName>
        <fullName evidence="5">FAD-binding PCMH-type domain-containing protein</fullName>
    </recommendedName>
</protein>
<dbReference type="HOGENOM" id="CLU_018354_1_2_1"/>
<keyword evidence="3" id="KW-0274">FAD</keyword>
<keyword evidence="7" id="KW-1185">Reference proteome</keyword>
<evidence type="ECO:0000313" key="7">
    <source>
        <dbReference type="Proteomes" id="UP000016935"/>
    </source>
</evidence>
<feature type="domain" description="FAD-binding PCMH-type" evidence="5">
    <location>
        <begin position="80"/>
        <end position="251"/>
    </location>
</feature>
<dbReference type="PROSITE" id="PS51387">
    <property type="entry name" value="FAD_PCMH"/>
    <property type="match status" value="1"/>
</dbReference>
<organism evidence="6 7">
    <name type="scientific">Exserohilum turcicum (strain 28A)</name>
    <name type="common">Northern leaf blight fungus</name>
    <name type="synonym">Setosphaeria turcica</name>
    <dbReference type="NCBI Taxonomy" id="671987"/>
    <lineage>
        <taxon>Eukaryota</taxon>
        <taxon>Fungi</taxon>
        <taxon>Dikarya</taxon>
        <taxon>Ascomycota</taxon>
        <taxon>Pezizomycotina</taxon>
        <taxon>Dothideomycetes</taxon>
        <taxon>Pleosporomycetidae</taxon>
        <taxon>Pleosporales</taxon>
        <taxon>Pleosporineae</taxon>
        <taxon>Pleosporaceae</taxon>
        <taxon>Exserohilum</taxon>
    </lineage>
</organism>
<evidence type="ECO:0000256" key="4">
    <source>
        <dbReference type="ARBA" id="ARBA00023002"/>
    </source>
</evidence>
<dbReference type="InterPro" id="IPR016169">
    <property type="entry name" value="FAD-bd_PCMH_sub2"/>
</dbReference>
<gene>
    <name evidence="6" type="ORF">SETTUDRAFT_36004</name>
</gene>
<dbReference type="InterPro" id="IPR016166">
    <property type="entry name" value="FAD-bd_PCMH"/>
</dbReference>
<dbReference type="InterPro" id="IPR006094">
    <property type="entry name" value="Oxid_FAD_bind_N"/>
</dbReference>
<dbReference type="PANTHER" id="PTHR42973:SF34">
    <property type="entry name" value="FAD BINDING DOMAIN PROTEIN (AFU_ORTHOLOGUE AFUA_3G02770)"/>
    <property type="match status" value="1"/>
</dbReference>
<dbReference type="RefSeq" id="XP_008031272.1">
    <property type="nucleotide sequence ID" value="XM_008033081.1"/>
</dbReference>
<evidence type="ECO:0000256" key="2">
    <source>
        <dbReference type="ARBA" id="ARBA00022630"/>
    </source>
</evidence>
<dbReference type="PANTHER" id="PTHR42973">
    <property type="entry name" value="BINDING OXIDOREDUCTASE, PUTATIVE (AFU_ORTHOLOGUE AFUA_1G17690)-RELATED"/>
    <property type="match status" value="1"/>
</dbReference>
<dbReference type="GeneID" id="19404078"/>
<evidence type="ECO:0000313" key="6">
    <source>
        <dbReference type="EMBL" id="EOA81131.1"/>
    </source>
</evidence>
<evidence type="ECO:0000259" key="5">
    <source>
        <dbReference type="PROSITE" id="PS51387"/>
    </source>
</evidence>
<dbReference type="Gene3D" id="3.30.465.10">
    <property type="match status" value="1"/>
</dbReference>
<reference evidence="6 7" key="2">
    <citation type="journal article" date="2013" name="PLoS Genet.">
        <title>Comparative genome structure, secondary metabolite, and effector coding capacity across Cochliobolus pathogens.</title>
        <authorList>
            <person name="Condon B.J."/>
            <person name="Leng Y."/>
            <person name="Wu D."/>
            <person name="Bushley K.E."/>
            <person name="Ohm R.A."/>
            <person name="Otillar R."/>
            <person name="Martin J."/>
            <person name="Schackwitz W."/>
            <person name="Grimwood J."/>
            <person name="MohdZainudin N."/>
            <person name="Xue C."/>
            <person name="Wang R."/>
            <person name="Manning V.A."/>
            <person name="Dhillon B."/>
            <person name="Tu Z.J."/>
            <person name="Steffenson B.J."/>
            <person name="Salamov A."/>
            <person name="Sun H."/>
            <person name="Lowry S."/>
            <person name="LaButti K."/>
            <person name="Han J."/>
            <person name="Copeland A."/>
            <person name="Lindquist E."/>
            <person name="Barry K."/>
            <person name="Schmutz J."/>
            <person name="Baker S.E."/>
            <person name="Ciuffetti L.M."/>
            <person name="Grigoriev I.V."/>
            <person name="Zhong S."/>
            <person name="Turgeon B.G."/>
        </authorList>
    </citation>
    <scope>NUCLEOTIDE SEQUENCE [LARGE SCALE GENOMIC DNA]</scope>
    <source>
        <strain evidence="7">28A</strain>
    </source>
</reference>
<dbReference type="Proteomes" id="UP000016935">
    <property type="component" value="Unassembled WGS sequence"/>
</dbReference>
<dbReference type="EMBL" id="KB908877">
    <property type="protein sequence ID" value="EOA81131.1"/>
    <property type="molecule type" value="Genomic_DNA"/>
</dbReference>
<evidence type="ECO:0000256" key="3">
    <source>
        <dbReference type="ARBA" id="ARBA00022827"/>
    </source>
</evidence>